<feature type="non-terminal residue" evidence="10">
    <location>
        <position position="1"/>
    </location>
</feature>
<gene>
    <name evidence="10" type="ORF">B7463_g5957</name>
</gene>
<evidence type="ECO:0000259" key="8">
    <source>
        <dbReference type="Pfam" id="PF00728"/>
    </source>
</evidence>
<keyword evidence="4" id="KW-0378">Hydrolase</keyword>
<feature type="active site" description="Proton donor" evidence="6">
    <location>
        <position position="333"/>
    </location>
</feature>
<dbReference type="InterPro" id="IPR015882">
    <property type="entry name" value="HEX_bac_N"/>
</dbReference>
<dbReference type="InterPro" id="IPR017853">
    <property type="entry name" value="GH"/>
</dbReference>
<name>A0A3E2HB99_SCYLI</name>
<dbReference type="CDD" id="cd06564">
    <property type="entry name" value="GH20_DspB_LnbB-like"/>
    <property type="match status" value="1"/>
</dbReference>
<feature type="domain" description="Glycoside hydrolase family 20 catalytic" evidence="8">
    <location>
        <begin position="175"/>
        <end position="486"/>
    </location>
</feature>
<organism evidence="10 11">
    <name type="scientific">Scytalidium lignicola</name>
    <name type="common">Hyphomycete</name>
    <dbReference type="NCBI Taxonomy" id="5539"/>
    <lineage>
        <taxon>Eukaryota</taxon>
        <taxon>Fungi</taxon>
        <taxon>Dikarya</taxon>
        <taxon>Ascomycota</taxon>
        <taxon>Pezizomycotina</taxon>
        <taxon>Leotiomycetes</taxon>
        <taxon>Leotiomycetes incertae sedis</taxon>
        <taxon>Scytalidium</taxon>
    </lineage>
</organism>
<dbReference type="GO" id="GO:0005975">
    <property type="term" value="P:carbohydrate metabolic process"/>
    <property type="evidence" value="ECO:0007669"/>
    <property type="project" value="InterPro"/>
</dbReference>
<dbReference type="STRING" id="5539.A0A3E2HB99"/>
<feature type="non-terminal residue" evidence="10">
    <location>
        <position position="719"/>
    </location>
</feature>
<feature type="domain" description="Beta-hexosaminidase bacterial type N-terminal" evidence="9">
    <location>
        <begin position="74"/>
        <end position="152"/>
    </location>
</feature>
<proteinExistence type="inferred from homology"/>
<dbReference type="SUPFAM" id="SSF49899">
    <property type="entry name" value="Concanavalin A-like lectins/glucanases"/>
    <property type="match status" value="1"/>
</dbReference>
<dbReference type="InterPro" id="IPR025705">
    <property type="entry name" value="Beta_hexosaminidase_sua/sub"/>
</dbReference>
<dbReference type="Pfam" id="PF02838">
    <property type="entry name" value="Glyco_hydro_20b"/>
    <property type="match status" value="1"/>
</dbReference>
<dbReference type="PANTHER" id="PTHR43678">
    <property type="entry name" value="PUTATIVE (AFU_ORTHOLOGUE AFUA_2G00640)-RELATED"/>
    <property type="match status" value="1"/>
</dbReference>
<dbReference type="PANTHER" id="PTHR43678:SF1">
    <property type="entry name" value="BETA-N-ACETYLHEXOSAMINIDASE"/>
    <property type="match status" value="1"/>
</dbReference>
<dbReference type="OMA" id="HLSDHVW"/>
<dbReference type="SUPFAM" id="SSF55545">
    <property type="entry name" value="beta-N-acetylhexosaminidase-like domain"/>
    <property type="match status" value="1"/>
</dbReference>
<dbReference type="Pfam" id="PF00728">
    <property type="entry name" value="Glyco_hydro_20"/>
    <property type="match status" value="1"/>
</dbReference>
<evidence type="ECO:0000256" key="6">
    <source>
        <dbReference type="PIRSR" id="PIRSR625705-1"/>
    </source>
</evidence>
<dbReference type="InterPro" id="IPR013320">
    <property type="entry name" value="ConA-like_dom_sf"/>
</dbReference>
<dbReference type="InterPro" id="IPR052764">
    <property type="entry name" value="GH20_Enzymes"/>
</dbReference>
<evidence type="ECO:0000256" key="2">
    <source>
        <dbReference type="ARBA" id="ARBA00006285"/>
    </source>
</evidence>
<dbReference type="OrthoDB" id="428480at2759"/>
<dbReference type="SUPFAM" id="SSF51445">
    <property type="entry name" value="(Trans)glycosidases"/>
    <property type="match status" value="1"/>
</dbReference>
<comment type="similarity">
    <text evidence="2">Belongs to the glycosyl hydrolase 20 family.</text>
</comment>
<dbReference type="PRINTS" id="PR00738">
    <property type="entry name" value="GLHYDRLASE20"/>
</dbReference>
<evidence type="ECO:0000259" key="9">
    <source>
        <dbReference type="Pfam" id="PF02838"/>
    </source>
</evidence>
<dbReference type="InterPro" id="IPR015883">
    <property type="entry name" value="Glyco_hydro_20_cat"/>
</dbReference>
<dbReference type="GO" id="GO:0004563">
    <property type="term" value="F:beta-N-acetylhexosaminidase activity"/>
    <property type="evidence" value="ECO:0007669"/>
    <property type="project" value="UniProtKB-EC"/>
</dbReference>
<dbReference type="EMBL" id="NCSJ02000101">
    <property type="protein sequence ID" value="RFU30403.1"/>
    <property type="molecule type" value="Genomic_DNA"/>
</dbReference>
<evidence type="ECO:0000256" key="5">
    <source>
        <dbReference type="ARBA" id="ARBA00023295"/>
    </source>
</evidence>
<comment type="catalytic activity">
    <reaction evidence="1">
        <text>Hydrolysis of terminal non-reducing N-acetyl-D-hexosamine residues in N-acetyl-beta-D-hexosaminides.</text>
        <dbReference type="EC" id="3.2.1.52"/>
    </reaction>
</comment>
<evidence type="ECO:0000313" key="10">
    <source>
        <dbReference type="EMBL" id="RFU30403.1"/>
    </source>
</evidence>
<dbReference type="AlphaFoldDB" id="A0A3E2HB99"/>
<evidence type="ECO:0000256" key="4">
    <source>
        <dbReference type="ARBA" id="ARBA00022801"/>
    </source>
</evidence>
<evidence type="ECO:0000313" key="11">
    <source>
        <dbReference type="Proteomes" id="UP000258309"/>
    </source>
</evidence>
<sequence>MHLIGRVAWVLLTIVPFLARADLVGIPTVPFQASPQGKTYSLKSLKAIIVDARYANAVDEEGLTLIPPSLLDFAETFGSDLADTGLNIPIIPGIAATTHSIFLTLSSDKNEFKDVAGRPTSEGYSLVVTPSGMTIAGASPLGAWWGTRTILQQAIVGNFEIPVGQGVDVAGWGERGMMLDVGRHYYPPGFIIEMCAYMSFFKQNVFHLHLSDHVWDPAKLGSHELALQLYAAFRPSSDDPSIAGLPRPSNETYSPLVLDSIQRQCAARGVTIIPELESPGHSMATTDWKPELALSDFSMLNISYPETIPTVQNYWKALLPGFHSKVVHIGADEYASNLVDEYTNFVNTMASYIKAISGKATRIWGTFPPSSQIGVTNVDTSVSIQQWELDQENGLFDFLDQGYRVLNSDDFFYLDLKHSEGGYPSAVDLKRVFFGAPDGGPYAPNIFDHSNATNNPARNNQNVLGQLCVVWNDWGPNASTYNEAYWMIRDGLPALGDKQWGGNLTLPEYESIFPALQAAVPGQNLDRRIVSKTSTILHYTFDEGIFGLSPIVPDVSGNKYDGVLHSDAKVGNGILHLNGNGYFQTPLGSKGRNYTLSFSVMSTSSALGGVLFSGPDSSFLNGNGTSPNLMLISGNIAYPVDLTLPMNKWAEVTIQGIGSRTFVSVTVQDGSKQTREVTINMGIWGGGMLEGPMAIEAPLNKIGDGFVGMIKNILLTGST</sequence>
<accession>A0A3E2HB99</accession>
<feature type="signal peptide" evidence="7">
    <location>
        <begin position="1"/>
        <end position="21"/>
    </location>
</feature>
<keyword evidence="11" id="KW-1185">Reference proteome</keyword>
<dbReference type="Proteomes" id="UP000258309">
    <property type="component" value="Unassembled WGS sequence"/>
</dbReference>
<dbReference type="Gene3D" id="3.30.379.10">
    <property type="entry name" value="Chitobiase/beta-hexosaminidase domain 2-like"/>
    <property type="match status" value="1"/>
</dbReference>
<feature type="chain" id="PRO_5017665355" description="beta-N-acetylhexosaminidase" evidence="7">
    <location>
        <begin position="22"/>
        <end position="719"/>
    </location>
</feature>
<protein>
    <recommendedName>
        <fullName evidence="3">beta-N-acetylhexosaminidase</fullName>
        <ecNumber evidence="3">3.2.1.52</ecNumber>
    </recommendedName>
</protein>
<keyword evidence="5" id="KW-0326">Glycosidase</keyword>
<comment type="caution">
    <text evidence="10">The sequence shown here is derived from an EMBL/GenBank/DDBJ whole genome shotgun (WGS) entry which is preliminary data.</text>
</comment>
<evidence type="ECO:0000256" key="7">
    <source>
        <dbReference type="SAM" id="SignalP"/>
    </source>
</evidence>
<keyword evidence="7" id="KW-0732">Signal</keyword>
<dbReference type="Gene3D" id="3.20.20.80">
    <property type="entry name" value="Glycosidases"/>
    <property type="match status" value="1"/>
</dbReference>
<evidence type="ECO:0000256" key="3">
    <source>
        <dbReference type="ARBA" id="ARBA00012663"/>
    </source>
</evidence>
<reference evidence="10 11" key="1">
    <citation type="submission" date="2018-05" db="EMBL/GenBank/DDBJ databases">
        <title>Draft genome sequence of Scytalidium lignicola DSM 105466, a ubiquitous saprotrophic fungus.</title>
        <authorList>
            <person name="Buettner E."/>
            <person name="Gebauer A.M."/>
            <person name="Hofrichter M."/>
            <person name="Liers C."/>
            <person name="Kellner H."/>
        </authorList>
    </citation>
    <scope>NUCLEOTIDE SEQUENCE [LARGE SCALE GENOMIC DNA]</scope>
    <source>
        <strain evidence="10 11">DSM 105466</strain>
    </source>
</reference>
<dbReference type="EC" id="3.2.1.52" evidence="3"/>
<dbReference type="InterPro" id="IPR029018">
    <property type="entry name" value="Hex-like_dom2"/>
</dbReference>
<evidence type="ECO:0000256" key="1">
    <source>
        <dbReference type="ARBA" id="ARBA00001231"/>
    </source>
</evidence>